<keyword evidence="1" id="KW-0812">Transmembrane</keyword>
<gene>
    <name evidence="2" type="ORF">LVJ82_14615</name>
</gene>
<feature type="transmembrane region" description="Helical" evidence="1">
    <location>
        <begin position="250"/>
        <end position="269"/>
    </location>
</feature>
<reference evidence="2 3" key="1">
    <citation type="journal article" date="2022" name="Res Sq">
        <title>Evolution of multicellular longitudinally dividing oral cavity symbionts (Neisseriaceae).</title>
        <authorList>
            <person name="Nyongesa S."/>
            <person name="Weber P."/>
            <person name="Bernet E."/>
            <person name="Pullido F."/>
            <person name="Nieckarz M."/>
            <person name="Delaby M."/>
            <person name="Nieves C."/>
            <person name="Viehboeck T."/>
            <person name="Krause N."/>
            <person name="Rivera-Millot A."/>
            <person name="Nakamura A."/>
            <person name="Vischer N."/>
            <person name="VanNieuwenhze M."/>
            <person name="Brun Y."/>
            <person name="Cava F."/>
            <person name="Bulgheresi S."/>
            <person name="Veyrier F."/>
        </authorList>
    </citation>
    <scope>NUCLEOTIDE SEQUENCE [LARGE SCALE GENOMIC DNA]</scope>
    <source>
        <strain evidence="2 3">SN4</strain>
    </source>
</reference>
<organism evidence="2 3">
    <name type="scientific">Vitreoscilla massiliensis</name>
    <dbReference type="NCBI Taxonomy" id="1689272"/>
    <lineage>
        <taxon>Bacteria</taxon>
        <taxon>Pseudomonadati</taxon>
        <taxon>Pseudomonadota</taxon>
        <taxon>Betaproteobacteria</taxon>
        <taxon>Neisseriales</taxon>
        <taxon>Neisseriaceae</taxon>
        <taxon>Vitreoscilla</taxon>
    </lineage>
</organism>
<keyword evidence="1" id="KW-1133">Transmembrane helix</keyword>
<evidence type="ECO:0000313" key="2">
    <source>
        <dbReference type="EMBL" id="UOO88682.1"/>
    </source>
</evidence>
<feature type="transmembrane region" description="Helical" evidence="1">
    <location>
        <begin position="225"/>
        <end position="244"/>
    </location>
</feature>
<evidence type="ECO:0000256" key="1">
    <source>
        <dbReference type="SAM" id="Phobius"/>
    </source>
</evidence>
<proteinExistence type="predicted"/>
<evidence type="ECO:0000313" key="3">
    <source>
        <dbReference type="Proteomes" id="UP000832011"/>
    </source>
</evidence>
<feature type="transmembrane region" description="Helical" evidence="1">
    <location>
        <begin position="192"/>
        <end position="213"/>
    </location>
</feature>
<feature type="transmembrane region" description="Helical" evidence="1">
    <location>
        <begin position="95"/>
        <end position="111"/>
    </location>
</feature>
<evidence type="ECO:0008006" key="4">
    <source>
        <dbReference type="Google" id="ProtNLM"/>
    </source>
</evidence>
<feature type="transmembrane region" description="Helical" evidence="1">
    <location>
        <begin position="281"/>
        <end position="304"/>
    </location>
</feature>
<dbReference type="RefSeq" id="WP_058357627.1">
    <property type="nucleotide sequence ID" value="NZ_CABKVG010000010.1"/>
</dbReference>
<dbReference type="EMBL" id="CP091511">
    <property type="protein sequence ID" value="UOO88682.1"/>
    <property type="molecule type" value="Genomic_DNA"/>
</dbReference>
<protein>
    <recommendedName>
        <fullName evidence="4">Beta-carotene 15,15'-monooxygenase</fullName>
    </recommendedName>
</protein>
<feature type="transmembrane region" description="Helical" evidence="1">
    <location>
        <begin position="328"/>
        <end position="346"/>
    </location>
</feature>
<feature type="transmembrane region" description="Helical" evidence="1">
    <location>
        <begin position="31"/>
        <end position="54"/>
    </location>
</feature>
<feature type="transmembrane region" description="Helical" evidence="1">
    <location>
        <begin position="150"/>
        <end position="172"/>
    </location>
</feature>
<feature type="transmembrane region" description="Helical" evidence="1">
    <location>
        <begin position="60"/>
        <end position="83"/>
    </location>
</feature>
<sequence>MPLHQVQPALHAATNTAAVTQPWVASARKDLWLLLPPFVVVAIALLFNSQLAALEMRYAWWTWLILIVMIDVAHVYASIFRSYLLPQAWARQRRLLLAIPLLCLLASVLLYQAGSAVFWSVLAYVAVFHFIRQQWGLLRLYARFETKTRLGTAIDAVAIYSATLYPMLYWMISADRQFVWFVDNEFVRVFSLAVLPVLTVAYLAIMAVYLAWVMWQWLTGRIFNLPKNLIVLGTYVSWYVGIVYFNHPLIFTLLNVVSHGVPYMALVYFTDISGKAREFTLLGKLCSWQGLVVYVAVLLGLAVLEETLWELAVWGEHLSDEFLLDTHWLWLAVPLLALPQLTHYVLDGFIWRRPKKS</sequence>
<feature type="transmembrane region" description="Helical" evidence="1">
    <location>
        <begin position="117"/>
        <end position="138"/>
    </location>
</feature>
<keyword evidence="1" id="KW-0472">Membrane</keyword>
<name>A0ABY4DZF6_9NEIS</name>
<keyword evidence="3" id="KW-1185">Reference proteome</keyword>
<dbReference type="Proteomes" id="UP000832011">
    <property type="component" value="Chromosome"/>
</dbReference>
<accession>A0ABY4DZF6</accession>